<feature type="domain" description="Kinesin motor" evidence="4">
    <location>
        <begin position="118"/>
        <end position="259"/>
    </location>
</feature>
<dbReference type="PANTHER" id="PTHR47972">
    <property type="entry name" value="KINESIN-LIKE PROTEIN KLP-3"/>
    <property type="match status" value="1"/>
</dbReference>
<feature type="coiled-coil region" evidence="3">
    <location>
        <begin position="20"/>
        <end position="104"/>
    </location>
</feature>
<dbReference type="AlphaFoldDB" id="A0AAU9PD10"/>
<dbReference type="Gene3D" id="3.40.850.10">
    <property type="entry name" value="Kinesin motor domain"/>
    <property type="match status" value="1"/>
</dbReference>
<dbReference type="EMBL" id="CAKMRJ010005634">
    <property type="protein sequence ID" value="CAH1448060.1"/>
    <property type="molecule type" value="Genomic_DNA"/>
</dbReference>
<accession>A0AAU9PD10</accession>
<dbReference type="GO" id="GO:0007018">
    <property type="term" value="P:microtubule-based movement"/>
    <property type="evidence" value="ECO:0007669"/>
    <property type="project" value="InterPro"/>
</dbReference>
<organism evidence="5 6">
    <name type="scientific">Lactuca virosa</name>
    <dbReference type="NCBI Taxonomy" id="75947"/>
    <lineage>
        <taxon>Eukaryota</taxon>
        <taxon>Viridiplantae</taxon>
        <taxon>Streptophyta</taxon>
        <taxon>Embryophyta</taxon>
        <taxon>Tracheophyta</taxon>
        <taxon>Spermatophyta</taxon>
        <taxon>Magnoliopsida</taxon>
        <taxon>eudicotyledons</taxon>
        <taxon>Gunneridae</taxon>
        <taxon>Pentapetalae</taxon>
        <taxon>asterids</taxon>
        <taxon>campanulids</taxon>
        <taxon>Asterales</taxon>
        <taxon>Asteraceae</taxon>
        <taxon>Cichorioideae</taxon>
        <taxon>Cichorieae</taxon>
        <taxon>Lactucinae</taxon>
        <taxon>Lactuca</taxon>
    </lineage>
</organism>
<dbReference type="GO" id="GO:0005524">
    <property type="term" value="F:ATP binding"/>
    <property type="evidence" value="ECO:0007669"/>
    <property type="project" value="UniProtKB-UniRule"/>
</dbReference>
<proteinExistence type="inferred from homology"/>
<sequence>MLEAVIRQNSDNTDIQKHALQKIQDELRTCNSELHATEENKKKLLNEKMILEERISRLEKKKVDEIRTLEKDLEQERKMTKHRISELEKQLAEYKVLYKEETVLRKRNFNTIEDMKGKIRVYCRLRPLTPKERTHKENDVVTCVDEFTVQHVGRDGMIKKHFYDRVFDGSATQKDVFNDTRYLVQSTIDGYNVWIFAYGQTVSGKTFTIYGSKNDPGLTPLATSELFQILEKDRDKFNFSLKLYQNNWVDLLLPNPKPQ</sequence>
<protein>
    <recommendedName>
        <fullName evidence="4">Kinesin motor domain-containing protein</fullName>
    </recommendedName>
</protein>
<keyword evidence="2" id="KW-0067">ATP-binding</keyword>
<feature type="binding site" evidence="2">
    <location>
        <begin position="199"/>
        <end position="206"/>
    </location>
    <ligand>
        <name>ATP</name>
        <dbReference type="ChEBI" id="CHEBI:30616"/>
    </ligand>
</feature>
<dbReference type="InterPro" id="IPR001752">
    <property type="entry name" value="Kinesin_motor_dom"/>
</dbReference>
<dbReference type="PANTHER" id="PTHR47972:SF16">
    <property type="entry name" value="KINESIN-LIKE PROTEIN"/>
    <property type="match status" value="1"/>
</dbReference>
<dbReference type="GO" id="GO:0003777">
    <property type="term" value="F:microtubule motor activity"/>
    <property type="evidence" value="ECO:0007669"/>
    <property type="project" value="InterPro"/>
</dbReference>
<dbReference type="GO" id="GO:0008017">
    <property type="term" value="F:microtubule binding"/>
    <property type="evidence" value="ECO:0007669"/>
    <property type="project" value="InterPro"/>
</dbReference>
<keyword evidence="2" id="KW-0547">Nucleotide-binding</keyword>
<reference evidence="5 6" key="1">
    <citation type="submission" date="2022-01" db="EMBL/GenBank/DDBJ databases">
        <authorList>
            <person name="Xiong W."/>
            <person name="Schranz E."/>
        </authorList>
    </citation>
    <scope>NUCLEOTIDE SEQUENCE [LARGE SCALE GENOMIC DNA]</scope>
</reference>
<evidence type="ECO:0000256" key="2">
    <source>
        <dbReference type="PROSITE-ProRule" id="PRU00283"/>
    </source>
</evidence>
<comment type="similarity">
    <text evidence="2">Belongs to the TRAFAC class myosin-kinesin ATPase superfamily. Kinesin family.</text>
</comment>
<keyword evidence="6" id="KW-1185">Reference proteome</keyword>
<gene>
    <name evidence="5" type="ORF">LVIROSA_LOCUS33627</name>
</gene>
<dbReference type="Pfam" id="PF16796">
    <property type="entry name" value="Microtub_bd"/>
    <property type="match status" value="1"/>
</dbReference>
<keyword evidence="3" id="KW-0175">Coiled coil</keyword>
<name>A0AAU9PD10_9ASTR</name>
<dbReference type="InterPro" id="IPR036961">
    <property type="entry name" value="Kinesin_motor_dom_sf"/>
</dbReference>
<keyword evidence="1 2" id="KW-0505">Motor protein</keyword>
<dbReference type="InterPro" id="IPR027417">
    <property type="entry name" value="P-loop_NTPase"/>
</dbReference>
<dbReference type="PROSITE" id="PS50067">
    <property type="entry name" value="KINESIN_MOTOR_2"/>
    <property type="match status" value="1"/>
</dbReference>
<evidence type="ECO:0000256" key="3">
    <source>
        <dbReference type="SAM" id="Coils"/>
    </source>
</evidence>
<dbReference type="InterPro" id="IPR027640">
    <property type="entry name" value="Kinesin-like_fam"/>
</dbReference>
<evidence type="ECO:0000256" key="1">
    <source>
        <dbReference type="ARBA" id="ARBA00023175"/>
    </source>
</evidence>
<dbReference type="SUPFAM" id="SSF52540">
    <property type="entry name" value="P-loop containing nucleoside triphosphate hydrolases"/>
    <property type="match status" value="1"/>
</dbReference>
<dbReference type="InterPro" id="IPR031852">
    <property type="entry name" value="Vik1/Cik1_MT-bd"/>
</dbReference>
<evidence type="ECO:0000313" key="6">
    <source>
        <dbReference type="Proteomes" id="UP001157418"/>
    </source>
</evidence>
<evidence type="ECO:0000313" key="5">
    <source>
        <dbReference type="EMBL" id="CAH1448060.1"/>
    </source>
</evidence>
<dbReference type="SMART" id="SM00129">
    <property type="entry name" value="KISc"/>
    <property type="match status" value="1"/>
</dbReference>
<evidence type="ECO:0000259" key="4">
    <source>
        <dbReference type="PROSITE" id="PS50067"/>
    </source>
</evidence>
<comment type="caution">
    <text evidence="5">The sequence shown here is derived from an EMBL/GenBank/DDBJ whole genome shotgun (WGS) entry which is preliminary data.</text>
</comment>
<dbReference type="Proteomes" id="UP001157418">
    <property type="component" value="Unassembled WGS sequence"/>
</dbReference>